<feature type="domain" description="FAD-binding" evidence="3">
    <location>
        <begin position="286"/>
        <end position="352"/>
    </location>
</feature>
<reference evidence="4 5" key="1">
    <citation type="submission" date="2020-03" db="EMBL/GenBank/DDBJ databases">
        <title>WGS of the type strain of Planosporangium spp.</title>
        <authorList>
            <person name="Thawai C."/>
        </authorList>
    </citation>
    <scope>NUCLEOTIDE SEQUENCE [LARGE SCALE GENOMIC DNA]</scope>
    <source>
        <strain evidence="4 5">TBRC 5610</strain>
    </source>
</reference>
<evidence type="ECO:0000256" key="2">
    <source>
        <dbReference type="ARBA" id="ARBA00023033"/>
    </source>
</evidence>
<organism evidence="4 5">
    <name type="scientific">Planosporangium thailandense</name>
    <dbReference type="NCBI Taxonomy" id="765197"/>
    <lineage>
        <taxon>Bacteria</taxon>
        <taxon>Bacillati</taxon>
        <taxon>Actinomycetota</taxon>
        <taxon>Actinomycetes</taxon>
        <taxon>Micromonosporales</taxon>
        <taxon>Micromonosporaceae</taxon>
        <taxon>Planosporangium</taxon>
    </lineage>
</organism>
<proteinExistence type="predicted"/>
<dbReference type="InterPro" id="IPR036188">
    <property type="entry name" value="FAD/NAD-bd_sf"/>
</dbReference>
<dbReference type="GO" id="GO:0004497">
    <property type="term" value="F:monooxygenase activity"/>
    <property type="evidence" value="ECO:0007669"/>
    <property type="project" value="UniProtKB-KW"/>
</dbReference>
<evidence type="ECO:0000259" key="3">
    <source>
        <dbReference type="Pfam" id="PF01494"/>
    </source>
</evidence>
<dbReference type="InterPro" id="IPR002938">
    <property type="entry name" value="FAD-bd"/>
</dbReference>
<dbReference type="Pfam" id="PF01494">
    <property type="entry name" value="FAD_binding_3"/>
    <property type="match status" value="2"/>
</dbReference>
<dbReference type="EMBL" id="JAATVY010000004">
    <property type="protein sequence ID" value="NJC69848.1"/>
    <property type="molecule type" value="Genomic_DNA"/>
</dbReference>
<dbReference type="PANTHER" id="PTHR13789:SF309">
    <property type="entry name" value="PUTATIVE (AFU_ORTHOLOGUE AFUA_6G14510)-RELATED"/>
    <property type="match status" value="1"/>
</dbReference>
<dbReference type="PRINTS" id="PR00420">
    <property type="entry name" value="RNGMNOXGNASE"/>
</dbReference>
<evidence type="ECO:0000313" key="5">
    <source>
        <dbReference type="Proteomes" id="UP000722989"/>
    </source>
</evidence>
<comment type="caution">
    <text evidence="4">The sequence shown here is derived from an EMBL/GenBank/DDBJ whole genome shotgun (WGS) entry which is preliminary data.</text>
</comment>
<dbReference type="SUPFAM" id="SSF51905">
    <property type="entry name" value="FAD/NAD(P)-binding domain"/>
    <property type="match status" value="1"/>
</dbReference>
<dbReference type="Gene3D" id="3.50.50.60">
    <property type="entry name" value="FAD/NAD(P)-binding domain"/>
    <property type="match status" value="1"/>
</dbReference>
<protein>
    <submittedName>
        <fullName evidence="4">FAD-dependent monooxygenase</fullName>
    </submittedName>
</protein>
<evidence type="ECO:0000313" key="4">
    <source>
        <dbReference type="EMBL" id="NJC69848.1"/>
    </source>
</evidence>
<dbReference type="InterPro" id="IPR050493">
    <property type="entry name" value="FAD-dep_Monooxygenase_BioMet"/>
</dbReference>
<dbReference type="Proteomes" id="UP000722989">
    <property type="component" value="Unassembled WGS sequence"/>
</dbReference>
<dbReference type="PANTHER" id="PTHR13789">
    <property type="entry name" value="MONOOXYGENASE"/>
    <property type="match status" value="1"/>
</dbReference>
<sequence length="402" mass="41947">MRSAVVVGAGIGGLAAAGALARTGWQVTLLEQRERIRPAPGAVLLWPGGLRALRSLGLDEGLDAVATPVHTAGLRRPDGRWLHKGSPADGMTPYVVHGEDLHDALVAGLGERVDLRPGVAVRTVPGREGRPAVGDGRATWEADLVVAADGVGSTVRQRLVPDSRPVSGGYAAWRAVIPWYRAPRLPDSTPAAGETLSVGQRFRYASLGERRSAEVSGRGGICWLATVPGAARPEPPEVQLSLLRRWFAGWHAPVAQLLAVTEPDDLVQQDVSELSPLPAAFAFPAGAGGYVLLGDAAHALADHLGQGPSVALEDAATLQALVRDASPGPALAGALRAYQRARRRRAARLARQSRRVAAVLEGAGGRLGLRARRVALGTVAPRLFKAAAAGASDWRPLAGSDS</sequence>
<keyword evidence="1" id="KW-0560">Oxidoreductase</keyword>
<gene>
    <name evidence="4" type="ORF">HC031_08950</name>
</gene>
<name>A0ABX0XXD3_9ACTN</name>
<keyword evidence="2 4" id="KW-0503">Monooxygenase</keyword>
<keyword evidence="5" id="KW-1185">Reference proteome</keyword>
<accession>A0ABX0XXD3</accession>
<feature type="domain" description="FAD-binding" evidence="3">
    <location>
        <begin position="4"/>
        <end position="160"/>
    </location>
</feature>
<evidence type="ECO:0000256" key="1">
    <source>
        <dbReference type="ARBA" id="ARBA00023002"/>
    </source>
</evidence>
<dbReference type="RefSeq" id="WP_167924723.1">
    <property type="nucleotide sequence ID" value="NZ_JAATVY010000004.1"/>
</dbReference>
<dbReference type="Gene3D" id="3.30.9.30">
    <property type="match status" value="1"/>
</dbReference>